<keyword evidence="2" id="KW-1185">Reference proteome</keyword>
<accession>A0AAV7MNI6</accession>
<evidence type="ECO:0000313" key="2">
    <source>
        <dbReference type="Proteomes" id="UP001066276"/>
    </source>
</evidence>
<sequence length="178" mass="19027">MRGPDRIAAYRASQSAEVLEAELGPARAGGGRERCWGCCLPPQTSAGVGGLGTAGPLDSPEQLGGGCLKNSTGSEGWFRGPSRLVRDGWRLRGRARERGGPGGGRAIRPLGICCSWCQIMLSDDWGEVRWPCILACPALACGVYLTDPNHLLLGLGRLWRRGLSGERLLLTIEGCIWK</sequence>
<dbReference type="AlphaFoldDB" id="A0AAV7MNI6"/>
<organism evidence="1 2">
    <name type="scientific">Pleurodeles waltl</name>
    <name type="common">Iberian ribbed newt</name>
    <dbReference type="NCBI Taxonomy" id="8319"/>
    <lineage>
        <taxon>Eukaryota</taxon>
        <taxon>Metazoa</taxon>
        <taxon>Chordata</taxon>
        <taxon>Craniata</taxon>
        <taxon>Vertebrata</taxon>
        <taxon>Euteleostomi</taxon>
        <taxon>Amphibia</taxon>
        <taxon>Batrachia</taxon>
        <taxon>Caudata</taxon>
        <taxon>Salamandroidea</taxon>
        <taxon>Salamandridae</taxon>
        <taxon>Pleurodelinae</taxon>
        <taxon>Pleurodeles</taxon>
    </lineage>
</organism>
<comment type="caution">
    <text evidence="1">The sequence shown here is derived from an EMBL/GenBank/DDBJ whole genome shotgun (WGS) entry which is preliminary data.</text>
</comment>
<dbReference type="EMBL" id="JANPWB010000013">
    <property type="protein sequence ID" value="KAJ1103952.1"/>
    <property type="molecule type" value="Genomic_DNA"/>
</dbReference>
<dbReference type="Proteomes" id="UP001066276">
    <property type="component" value="Chromosome 9"/>
</dbReference>
<evidence type="ECO:0000313" key="1">
    <source>
        <dbReference type="EMBL" id="KAJ1103952.1"/>
    </source>
</evidence>
<name>A0AAV7MNI6_PLEWA</name>
<proteinExistence type="predicted"/>
<protein>
    <submittedName>
        <fullName evidence="1">Uncharacterized protein</fullName>
    </submittedName>
</protein>
<reference evidence="1" key="1">
    <citation type="journal article" date="2022" name="bioRxiv">
        <title>Sequencing and chromosome-scale assembly of the giantPleurodeles waltlgenome.</title>
        <authorList>
            <person name="Brown T."/>
            <person name="Elewa A."/>
            <person name="Iarovenko S."/>
            <person name="Subramanian E."/>
            <person name="Araus A.J."/>
            <person name="Petzold A."/>
            <person name="Susuki M."/>
            <person name="Suzuki K.-i.T."/>
            <person name="Hayashi T."/>
            <person name="Toyoda A."/>
            <person name="Oliveira C."/>
            <person name="Osipova E."/>
            <person name="Leigh N.D."/>
            <person name="Simon A."/>
            <person name="Yun M.H."/>
        </authorList>
    </citation>
    <scope>NUCLEOTIDE SEQUENCE</scope>
    <source>
        <strain evidence="1">20211129_DDA</strain>
        <tissue evidence="1">Liver</tissue>
    </source>
</reference>
<gene>
    <name evidence="1" type="ORF">NDU88_001369</name>
</gene>